<feature type="compositionally biased region" description="Low complexity" evidence="1">
    <location>
        <begin position="286"/>
        <end position="296"/>
    </location>
</feature>
<keyword evidence="4" id="KW-1185">Reference proteome</keyword>
<feature type="compositionally biased region" description="Basic residues" evidence="1">
    <location>
        <begin position="340"/>
        <end position="350"/>
    </location>
</feature>
<keyword evidence="2" id="KW-0812">Transmembrane</keyword>
<evidence type="ECO:0000313" key="4">
    <source>
        <dbReference type="Proteomes" id="UP000276215"/>
    </source>
</evidence>
<sequence>MTTQHSWGGPDGQYTPLIRSPIFTTITITYYTSGQIPETLVNPTPTTTTTTTGSTTALSLTPAITTTATATTTLIQTTPSIITVTVSVFRPFPEPSDTPASASETTAFGNNRTYWENWSPGHRAGLIVGILGGLMAAALVLFCMVRRRRKERRDAERGMHGSLWRGEGEDDDEDDDHPAAAAPTPAPVGFAVRARTTSRGSNRSAIVNKFSGNKKHGTGNGLQRDGIGRAHKVDIHRISDPVFLSSSRRDIDSIEGIDQRPAGAPLSSERPDWPLPMGEVAGGSGSFTTTTTTASGQKRVFSKRGQSSKESPSIRAVNYAPLPAGEMSNSEEAGRGIAKGGRRLQRKMRR</sequence>
<dbReference type="OrthoDB" id="10578845at2759"/>
<evidence type="ECO:0000313" key="3">
    <source>
        <dbReference type="EMBL" id="RPB02080.1"/>
    </source>
</evidence>
<dbReference type="AlphaFoldDB" id="A0A3N4JUS6"/>
<evidence type="ECO:0000256" key="2">
    <source>
        <dbReference type="SAM" id="Phobius"/>
    </source>
</evidence>
<dbReference type="Proteomes" id="UP000276215">
    <property type="component" value="Unassembled WGS sequence"/>
</dbReference>
<accession>A0A3N4JUS6</accession>
<proteinExistence type="predicted"/>
<gene>
    <name evidence="3" type="ORF">L873DRAFT_1802492</name>
</gene>
<name>A0A3N4JUS6_9PEZI</name>
<evidence type="ECO:0000256" key="1">
    <source>
        <dbReference type="SAM" id="MobiDB-lite"/>
    </source>
</evidence>
<feature type="compositionally biased region" description="Polar residues" evidence="1">
    <location>
        <begin position="195"/>
        <end position="205"/>
    </location>
</feature>
<keyword evidence="2" id="KW-0472">Membrane</keyword>
<reference evidence="3 4" key="1">
    <citation type="journal article" date="2018" name="Nat. Ecol. Evol.">
        <title>Pezizomycetes genomes reveal the molecular basis of ectomycorrhizal truffle lifestyle.</title>
        <authorList>
            <person name="Murat C."/>
            <person name="Payen T."/>
            <person name="Noel B."/>
            <person name="Kuo A."/>
            <person name="Morin E."/>
            <person name="Chen J."/>
            <person name="Kohler A."/>
            <person name="Krizsan K."/>
            <person name="Balestrini R."/>
            <person name="Da Silva C."/>
            <person name="Montanini B."/>
            <person name="Hainaut M."/>
            <person name="Levati E."/>
            <person name="Barry K.W."/>
            <person name="Belfiori B."/>
            <person name="Cichocki N."/>
            <person name="Clum A."/>
            <person name="Dockter R.B."/>
            <person name="Fauchery L."/>
            <person name="Guy J."/>
            <person name="Iotti M."/>
            <person name="Le Tacon F."/>
            <person name="Lindquist E.A."/>
            <person name="Lipzen A."/>
            <person name="Malagnac F."/>
            <person name="Mello A."/>
            <person name="Molinier V."/>
            <person name="Miyauchi S."/>
            <person name="Poulain J."/>
            <person name="Riccioni C."/>
            <person name="Rubini A."/>
            <person name="Sitrit Y."/>
            <person name="Splivallo R."/>
            <person name="Traeger S."/>
            <person name="Wang M."/>
            <person name="Zifcakova L."/>
            <person name="Wipf D."/>
            <person name="Zambonelli A."/>
            <person name="Paolocci F."/>
            <person name="Nowrousian M."/>
            <person name="Ottonello S."/>
            <person name="Baldrian P."/>
            <person name="Spatafora J.W."/>
            <person name="Henrissat B."/>
            <person name="Nagy L.G."/>
            <person name="Aury J.M."/>
            <person name="Wincker P."/>
            <person name="Grigoriev I.V."/>
            <person name="Bonfante P."/>
            <person name="Martin F.M."/>
        </authorList>
    </citation>
    <scope>NUCLEOTIDE SEQUENCE [LARGE SCALE GENOMIC DNA]</scope>
    <source>
        <strain evidence="3 4">120613-1</strain>
    </source>
</reference>
<feature type="transmembrane region" description="Helical" evidence="2">
    <location>
        <begin position="124"/>
        <end position="145"/>
    </location>
</feature>
<dbReference type="EMBL" id="ML120369">
    <property type="protein sequence ID" value="RPB02080.1"/>
    <property type="molecule type" value="Genomic_DNA"/>
</dbReference>
<keyword evidence="2" id="KW-1133">Transmembrane helix</keyword>
<protein>
    <submittedName>
        <fullName evidence="3">Uncharacterized protein</fullName>
    </submittedName>
</protein>
<organism evidence="3 4">
    <name type="scientific">Choiromyces venosus 120613-1</name>
    <dbReference type="NCBI Taxonomy" id="1336337"/>
    <lineage>
        <taxon>Eukaryota</taxon>
        <taxon>Fungi</taxon>
        <taxon>Dikarya</taxon>
        <taxon>Ascomycota</taxon>
        <taxon>Pezizomycotina</taxon>
        <taxon>Pezizomycetes</taxon>
        <taxon>Pezizales</taxon>
        <taxon>Tuberaceae</taxon>
        <taxon>Choiromyces</taxon>
    </lineage>
</organism>
<feature type="region of interest" description="Disordered" evidence="1">
    <location>
        <begin position="151"/>
        <end position="228"/>
    </location>
</feature>
<feature type="region of interest" description="Disordered" evidence="1">
    <location>
        <begin position="254"/>
        <end position="350"/>
    </location>
</feature>